<gene>
    <name evidence="3" type="ORF">BO70DRAFT_428967</name>
</gene>
<reference evidence="3 4" key="1">
    <citation type="submission" date="2016-12" db="EMBL/GenBank/DDBJ databases">
        <title>The genomes of Aspergillus section Nigri reveals drivers in fungal speciation.</title>
        <authorList>
            <consortium name="DOE Joint Genome Institute"/>
            <person name="Vesth T.C."/>
            <person name="Nybo J."/>
            <person name="Theobald S."/>
            <person name="Brandl J."/>
            <person name="Frisvad J.C."/>
            <person name="Nielsen K.F."/>
            <person name="Lyhne E.K."/>
            <person name="Kogle M.E."/>
            <person name="Kuo A."/>
            <person name="Riley R."/>
            <person name="Clum A."/>
            <person name="Nolan M."/>
            <person name="Lipzen A."/>
            <person name="Salamov A."/>
            <person name="Henrissat B."/>
            <person name="Wiebenga A."/>
            <person name="De Vries R.P."/>
            <person name="Grigoriev I.V."/>
            <person name="Mortensen U.H."/>
            <person name="Andersen M.R."/>
            <person name="Baker S.E."/>
        </authorList>
    </citation>
    <scope>NUCLEOTIDE SEQUENCE [LARGE SCALE GENOMIC DNA]</scope>
    <source>
        <strain evidence="3 4">CBS 117.55</strain>
    </source>
</reference>
<accession>A0A317W9R0</accession>
<dbReference type="Pfam" id="PF09350">
    <property type="entry name" value="DJC28_CD"/>
    <property type="match status" value="1"/>
</dbReference>
<dbReference type="RefSeq" id="XP_025399613.1">
    <property type="nucleotide sequence ID" value="XM_025548028.1"/>
</dbReference>
<feature type="region of interest" description="Disordered" evidence="1">
    <location>
        <begin position="1"/>
        <end position="68"/>
    </location>
</feature>
<dbReference type="PANTHER" id="PTHR39394">
    <property type="entry name" value="YALI0E31793P"/>
    <property type="match status" value="1"/>
</dbReference>
<organism evidence="3 4">
    <name type="scientific">Aspergillus heteromorphus CBS 117.55</name>
    <dbReference type="NCBI Taxonomy" id="1448321"/>
    <lineage>
        <taxon>Eukaryota</taxon>
        <taxon>Fungi</taxon>
        <taxon>Dikarya</taxon>
        <taxon>Ascomycota</taxon>
        <taxon>Pezizomycotina</taxon>
        <taxon>Eurotiomycetes</taxon>
        <taxon>Eurotiomycetidae</taxon>
        <taxon>Eurotiales</taxon>
        <taxon>Aspergillaceae</taxon>
        <taxon>Aspergillus</taxon>
        <taxon>Aspergillus subgen. Circumdati</taxon>
    </lineage>
</organism>
<dbReference type="PANTHER" id="PTHR39394:SF1">
    <property type="entry name" value="DNAJ HOMOLOGUE SUBFAMILY C MEMBER 28 CONSERVED DOMAIN-CONTAINING PROTEIN"/>
    <property type="match status" value="1"/>
</dbReference>
<evidence type="ECO:0000313" key="4">
    <source>
        <dbReference type="Proteomes" id="UP000247233"/>
    </source>
</evidence>
<dbReference type="GeneID" id="37070265"/>
<dbReference type="VEuPathDB" id="FungiDB:BO70DRAFT_428967"/>
<feature type="region of interest" description="Disordered" evidence="1">
    <location>
        <begin position="367"/>
        <end position="391"/>
    </location>
</feature>
<evidence type="ECO:0000256" key="1">
    <source>
        <dbReference type="SAM" id="MobiDB-lite"/>
    </source>
</evidence>
<dbReference type="STRING" id="1448321.A0A317W9R0"/>
<feature type="compositionally biased region" description="Polar residues" evidence="1">
    <location>
        <begin position="8"/>
        <end position="28"/>
    </location>
</feature>
<feature type="compositionally biased region" description="Low complexity" evidence="1">
    <location>
        <begin position="225"/>
        <end position="234"/>
    </location>
</feature>
<evidence type="ECO:0000259" key="2">
    <source>
        <dbReference type="Pfam" id="PF09350"/>
    </source>
</evidence>
<feature type="compositionally biased region" description="Low complexity" evidence="1">
    <location>
        <begin position="29"/>
        <end position="48"/>
    </location>
</feature>
<feature type="region of interest" description="Disordered" evidence="1">
    <location>
        <begin position="164"/>
        <end position="190"/>
    </location>
</feature>
<feature type="region of interest" description="Disordered" evidence="1">
    <location>
        <begin position="214"/>
        <end position="238"/>
    </location>
</feature>
<evidence type="ECO:0000313" key="3">
    <source>
        <dbReference type="EMBL" id="PWY82899.1"/>
    </source>
</evidence>
<dbReference type="OrthoDB" id="1922282at2759"/>
<name>A0A317W9R0_9EURO</name>
<feature type="compositionally biased region" description="Polar residues" evidence="1">
    <location>
        <begin position="214"/>
        <end position="224"/>
    </location>
</feature>
<dbReference type="AlphaFoldDB" id="A0A317W9R0"/>
<feature type="domain" description="DnaJ homologue subfamily C member 28 conserved" evidence="2">
    <location>
        <begin position="261"/>
        <end position="332"/>
    </location>
</feature>
<dbReference type="Proteomes" id="UP000247233">
    <property type="component" value="Unassembled WGS sequence"/>
</dbReference>
<dbReference type="EMBL" id="MSFL01000011">
    <property type="protein sequence ID" value="PWY82899.1"/>
    <property type="molecule type" value="Genomic_DNA"/>
</dbReference>
<comment type="caution">
    <text evidence="3">The sequence shown here is derived from an EMBL/GenBank/DDBJ whole genome shotgun (WGS) entry which is preliminary data.</text>
</comment>
<sequence length="508" mass="57153">MSRRHVSTLYTNAATPRRVSISTRQHFSTTSVRRNTTTANTTATSPPTDAHNGESSSKPDPPEKGAMARRLSEMTEQAMLEGGRAARRDMQHAGFSEDLKQQLEERVAAAAFKSEYAGAHSIVHLPPSAGQGTQSIASAQPWSGTESTHDITLRMLDDSRKRIRTTFKPPHPQPKPVDMRLTPKPKESPGLRLATAKELTATYTLLQQTENANANADKNPSDTSQQQQQQQQRQAFRQELHERFSSTARPMPATLQGLTALANERIEDAIARGQFKKIRRGKGVNTQTDHNANSPFIDTTEYFMNKLIQKQEIVPPWIEKQQDLKREVDRFRARLRSEWRRHAARLVASEGGELGVQMRRAEAYAEAERRLDGAGTEPPTQTRPLPIVPPLRDPQYLHTERSFLALTIKNINAQTRTYNLQAPPVAQKPYLNLERELSACYADVAPTLADEIKRRATERARPRNSGPQAASIFESLSTSHTTRVYDEDKAKGYGFKQFWRDLFSKDGK</sequence>
<protein>
    <recommendedName>
        <fullName evidence="2">DnaJ homologue subfamily C member 28 conserved domain-containing protein</fullName>
    </recommendedName>
</protein>
<proteinExistence type="predicted"/>
<keyword evidence="4" id="KW-1185">Reference proteome</keyword>
<dbReference type="InterPro" id="IPR018961">
    <property type="entry name" value="DnaJ_homolog_subfam-C_membr-28"/>
</dbReference>